<dbReference type="EMBL" id="MK318974">
    <property type="protein sequence ID" value="QCL10018.1"/>
    <property type="molecule type" value="Genomic_DNA"/>
</dbReference>
<accession>A0A7S4ZUR4</accession>
<keyword evidence="1" id="KW-1133">Transmembrane helix</keyword>
<organism evidence="2">
    <name type="scientific">Rhizobium rhizogenes</name>
    <name type="common">Agrobacterium rhizogenes</name>
    <dbReference type="NCBI Taxonomy" id="359"/>
    <lineage>
        <taxon>Bacteria</taxon>
        <taxon>Pseudomonadati</taxon>
        <taxon>Pseudomonadota</taxon>
        <taxon>Alphaproteobacteria</taxon>
        <taxon>Hyphomicrobiales</taxon>
        <taxon>Rhizobiaceae</taxon>
        <taxon>Rhizobium/Agrobacterium group</taxon>
        <taxon>Rhizobium</taxon>
    </lineage>
</organism>
<proteinExistence type="predicted"/>
<dbReference type="AlphaFoldDB" id="A0A7S4ZUR4"/>
<name>A0A7S4ZUR4_RHIRH</name>
<gene>
    <name evidence="2" type="ORF">pC5.8d_715</name>
</gene>
<evidence type="ECO:0000256" key="1">
    <source>
        <dbReference type="SAM" id="Phobius"/>
    </source>
</evidence>
<evidence type="ECO:0000313" key="2">
    <source>
        <dbReference type="EMBL" id="QCL10018.1"/>
    </source>
</evidence>
<keyword evidence="1" id="KW-0472">Membrane</keyword>
<sequence length="53" mass="6024">MTVHDDSLARKIMRRIIFLVCAVLLVLTATAVMMRIYGPMGTSHEKYNEITNV</sequence>
<keyword evidence="1" id="KW-0812">Transmembrane</keyword>
<feature type="transmembrane region" description="Helical" evidence="1">
    <location>
        <begin position="16"/>
        <end position="37"/>
    </location>
</feature>
<reference evidence="2" key="1">
    <citation type="submission" date="2018-12" db="EMBL/GenBank/DDBJ databases">
        <title>Three Rhizobium rhizogenes strains isolated from the same crown gall tumor carry diverse plasmids.</title>
        <authorList>
            <person name="Pulawska J."/>
            <person name="Kuzmanovic N."/>
        </authorList>
    </citation>
    <scope>NUCLEOTIDE SEQUENCE</scope>
    <source>
        <strain evidence="2">Colt5.8</strain>
        <plasmid evidence="2">pColt5.8d</plasmid>
    </source>
</reference>
<keyword evidence="2" id="KW-0614">Plasmid</keyword>
<geneLocation type="plasmid" evidence="2">
    <name>pColt5.8d</name>
</geneLocation>
<protein>
    <submittedName>
        <fullName evidence="2">Uncharacterized protein</fullName>
    </submittedName>
</protein>